<evidence type="ECO:0000313" key="4">
    <source>
        <dbReference type="Proteomes" id="UP000326779"/>
    </source>
</evidence>
<name>A0A510TUY5_9LACO</name>
<keyword evidence="2" id="KW-0456">Lyase</keyword>
<reference evidence="3 4" key="1">
    <citation type="submission" date="2019-10" db="EMBL/GenBank/DDBJ databases">
        <title>The completed genome of Lactobacillus harbinensis M1.</title>
        <authorList>
            <person name="Zheng Y."/>
        </authorList>
    </citation>
    <scope>NUCLEOTIDE SEQUENCE [LARGE SCALE GENOMIC DNA]</scope>
    <source>
        <strain evidence="3 4">M1</strain>
    </source>
</reference>
<organism evidence="3 4">
    <name type="scientific">Schleiferilactobacillus harbinensis</name>
    <dbReference type="NCBI Taxonomy" id="304207"/>
    <lineage>
        <taxon>Bacteria</taxon>
        <taxon>Bacillati</taxon>
        <taxon>Bacillota</taxon>
        <taxon>Bacilli</taxon>
        <taxon>Lactobacillales</taxon>
        <taxon>Lactobacillaceae</taxon>
        <taxon>Schleiferilactobacillus</taxon>
    </lineage>
</organism>
<dbReference type="GO" id="GO:0016829">
    <property type="term" value="F:lyase activity"/>
    <property type="evidence" value="ECO:0007669"/>
    <property type="project" value="UniProtKB-KW"/>
</dbReference>
<evidence type="ECO:0000313" key="3">
    <source>
        <dbReference type="EMBL" id="QFR24798.1"/>
    </source>
</evidence>
<dbReference type="GeneID" id="78510322"/>
<dbReference type="InterPro" id="IPR029069">
    <property type="entry name" value="HotDog_dom_sf"/>
</dbReference>
<dbReference type="CDD" id="cd01288">
    <property type="entry name" value="FabZ"/>
    <property type="match status" value="1"/>
</dbReference>
<gene>
    <name evidence="3" type="ORF">D1010_16220</name>
</gene>
<comment type="similarity">
    <text evidence="1">Belongs to the thioester dehydratase family. FabZ subfamily.</text>
</comment>
<dbReference type="PANTHER" id="PTHR30272:SF1">
    <property type="entry name" value="3-HYDROXYACYL-[ACYL-CARRIER-PROTEIN] DEHYDRATASE"/>
    <property type="match status" value="1"/>
</dbReference>
<protein>
    <submittedName>
        <fullName evidence="3">Beta-hydroxyacyl-ACP dehydratase</fullName>
    </submittedName>
</protein>
<sequence>MIPNVQDVIPQRYPFQLIDTFTDVQPGQAATARKLITINEWFFAGRPANHLTMPRPLLIEALAQTGVAAVLCLPQFAGDDVLFGGIRDAQFNDSVRPGDVLTLHVVLEKIKRPFGLGHGQIIRAGEVVVDAQLILAITGKE</sequence>
<dbReference type="Pfam" id="PF07977">
    <property type="entry name" value="FabA"/>
    <property type="match status" value="1"/>
</dbReference>
<dbReference type="Gene3D" id="3.10.129.10">
    <property type="entry name" value="Hotdog Thioesterase"/>
    <property type="match status" value="1"/>
</dbReference>
<evidence type="ECO:0000256" key="2">
    <source>
        <dbReference type="ARBA" id="ARBA00023239"/>
    </source>
</evidence>
<dbReference type="RefSeq" id="WP_146994477.1">
    <property type="nucleotide sequence ID" value="NZ_BJTX01000026.1"/>
</dbReference>
<dbReference type="KEGG" id="lhb:D1010_16220"/>
<dbReference type="SUPFAM" id="SSF54637">
    <property type="entry name" value="Thioesterase/thiol ester dehydrase-isomerase"/>
    <property type="match status" value="1"/>
</dbReference>
<accession>A0A510TUY5</accession>
<dbReference type="InterPro" id="IPR013114">
    <property type="entry name" value="FabA_FabZ"/>
</dbReference>
<dbReference type="PANTHER" id="PTHR30272">
    <property type="entry name" value="3-HYDROXYACYL-[ACYL-CARRIER-PROTEIN] DEHYDRATASE"/>
    <property type="match status" value="1"/>
</dbReference>
<dbReference type="AlphaFoldDB" id="A0A510TUY5"/>
<proteinExistence type="inferred from homology"/>
<dbReference type="Proteomes" id="UP000326779">
    <property type="component" value="Chromosome"/>
</dbReference>
<dbReference type="EMBL" id="CP045143">
    <property type="protein sequence ID" value="QFR24798.1"/>
    <property type="molecule type" value="Genomic_DNA"/>
</dbReference>
<evidence type="ECO:0000256" key="1">
    <source>
        <dbReference type="ARBA" id="ARBA00009174"/>
    </source>
</evidence>